<keyword evidence="3" id="KW-0810">Translation regulation</keyword>
<proteinExistence type="inferred from homology"/>
<dbReference type="HOGENOM" id="CLU_1679935_0_0_1"/>
<protein>
    <submittedName>
        <fullName evidence="5">Uncharacterized protein</fullName>
    </submittedName>
</protein>
<dbReference type="GO" id="GO:0045947">
    <property type="term" value="P:negative regulation of translational initiation"/>
    <property type="evidence" value="ECO:0007669"/>
    <property type="project" value="InterPro"/>
</dbReference>
<reference evidence="5 6" key="1">
    <citation type="journal article" date="2013" name="Nature">
        <title>Insights into bilaterian evolution from three spiralian genomes.</title>
        <authorList>
            <person name="Simakov O."/>
            <person name="Marletaz F."/>
            <person name="Cho S.J."/>
            <person name="Edsinger-Gonzales E."/>
            <person name="Havlak P."/>
            <person name="Hellsten U."/>
            <person name="Kuo D.H."/>
            <person name="Larsson T."/>
            <person name="Lv J."/>
            <person name="Arendt D."/>
            <person name="Savage R."/>
            <person name="Osoegawa K."/>
            <person name="de Jong P."/>
            <person name="Grimwood J."/>
            <person name="Chapman J.A."/>
            <person name="Shapiro H."/>
            <person name="Aerts A."/>
            <person name="Otillar R.P."/>
            <person name="Terry A.Y."/>
            <person name="Boore J.L."/>
            <person name="Grigoriev I.V."/>
            <person name="Lindberg D.R."/>
            <person name="Seaver E.C."/>
            <person name="Weisblat D.A."/>
            <person name="Putnam N.H."/>
            <person name="Rokhsar D.S."/>
        </authorList>
    </citation>
    <scope>NUCLEOTIDE SEQUENCE [LARGE SCALE GENOMIC DNA]</scope>
</reference>
<organism evidence="5 6">
    <name type="scientific">Lottia gigantea</name>
    <name type="common">Giant owl limpet</name>
    <dbReference type="NCBI Taxonomy" id="225164"/>
    <lineage>
        <taxon>Eukaryota</taxon>
        <taxon>Metazoa</taxon>
        <taxon>Spiralia</taxon>
        <taxon>Lophotrochozoa</taxon>
        <taxon>Mollusca</taxon>
        <taxon>Gastropoda</taxon>
        <taxon>Patellogastropoda</taxon>
        <taxon>Lottioidea</taxon>
        <taxon>Lottiidae</taxon>
        <taxon>Lottia</taxon>
    </lineage>
</organism>
<dbReference type="GO" id="GO:0000900">
    <property type="term" value="F:mRNA regulatory element binding translation repressor activity"/>
    <property type="evidence" value="ECO:0007669"/>
    <property type="project" value="InterPro"/>
</dbReference>
<dbReference type="AlphaFoldDB" id="V3ZIB0"/>
<dbReference type="CTD" id="20249285"/>
<dbReference type="EMBL" id="KB202284">
    <property type="protein sequence ID" value="ESO91013.1"/>
    <property type="molecule type" value="Genomic_DNA"/>
</dbReference>
<dbReference type="PANTHER" id="PTHR13154">
    <property type="entry name" value="POLYADENYLATE-BINDING PROTEIN-INTERACTING PROTEIN 2"/>
    <property type="match status" value="1"/>
</dbReference>
<feature type="compositionally biased region" description="Low complexity" evidence="4">
    <location>
        <begin position="78"/>
        <end position="107"/>
    </location>
</feature>
<accession>V3ZIB0</accession>
<keyword evidence="6" id="KW-1185">Reference proteome</keyword>
<evidence type="ECO:0000313" key="6">
    <source>
        <dbReference type="Proteomes" id="UP000030746"/>
    </source>
</evidence>
<dbReference type="InterPro" id="IPR009818">
    <property type="entry name" value="PAM2_motif"/>
</dbReference>
<feature type="region of interest" description="Disordered" evidence="4">
    <location>
        <begin position="62"/>
        <end position="107"/>
    </location>
</feature>
<evidence type="ECO:0000256" key="2">
    <source>
        <dbReference type="ARBA" id="ARBA00022843"/>
    </source>
</evidence>
<sequence>MKMNVCNPQPIIEECDRDFSGTSNAEVDFSEYMWMGEELEEFDRQVEEELWEEAFIEACFDEMMAEEKTRTNGRTRQPRQQQQFNTNNNNYQRQQQQQSQPSQQHHQQYVYDNNMANIEDSMKMFNLGENKVKAEVVKNSCLNPEAPEFVPGNFMKR</sequence>
<dbReference type="Pfam" id="PF07145">
    <property type="entry name" value="PAM2"/>
    <property type="match status" value="1"/>
</dbReference>
<gene>
    <name evidence="5" type="ORF">LOTGIDRAFT_233511</name>
</gene>
<evidence type="ECO:0000313" key="5">
    <source>
        <dbReference type="EMBL" id="ESO91013.1"/>
    </source>
</evidence>
<keyword evidence="2" id="KW-0832">Ubl conjugation</keyword>
<evidence type="ECO:0000256" key="1">
    <source>
        <dbReference type="ARBA" id="ARBA00006858"/>
    </source>
</evidence>
<dbReference type="InterPro" id="IPR040396">
    <property type="entry name" value="PAIP2-like"/>
</dbReference>
<dbReference type="Proteomes" id="UP000030746">
    <property type="component" value="Unassembled WGS sequence"/>
</dbReference>
<evidence type="ECO:0000256" key="4">
    <source>
        <dbReference type="SAM" id="MobiDB-lite"/>
    </source>
</evidence>
<evidence type="ECO:0000256" key="3">
    <source>
        <dbReference type="ARBA" id="ARBA00022845"/>
    </source>
</evidence>
<dbReference type="GeneID" id="20249285"/>
<comment type="similarity">
    <text evidence="1">Belongs to the PAIP2 family.</text>
</comment>
<name>V3ZIB0_LOTGI</name>
<dbReference type="PANTHER" id="PTHR13154:SF6">
    <property type="entry name" value="GEO05078P1"/>
    <property type="match status" value="1"/>
</dbReference>
<dbReference type="OrthoDB" id="5985142at2759"/>
<dbReference type="GO" id="GO:0005737">
    <property type="term" value="C:cytoplasm"/>
    <property type="evidence" value="ECO:0007669"/>
    <property type="project" value="TreeGrafter"/>
</dbReference>
<dbReference type="OMA" id="EDKEWFI"/>
<dbReference type="RefSeq" id="XP_009058284.1">
    <property type="nucleotide sequence ID" value="XM_009060036.1"/>
</dbReference>
<dbReference type="KEGG" id="lgi:LOTGIDRAFT_233511"/>